<dbReference type="InterPro" id="IPR011990">
    <property type="entry name" value="TPR-like_helical_dom_sf"/>
</dbReference>
<proteinExistence type="predicted"/>
<reference evidence="1" key="1">
    <citation type="journal article" date="2015" name="Proc. Natl. Acad. Sci. U.S.A.">
        <title>Networks of energetic and metabolic interactions define dynamics in microbial communities.</title>
        <authorList>
            <person name="Embree M."/>
            <person name="Liu J.K."/>
            <person name="Al-Bassam M.M."/>
            <person name="Zengler K."/>
        </authorList>
    </citation>
    <scope>NUCLEOTIDE SEQUENCE</scope>
</reference>
<comment type="caution">
    <text evidence="1">The sequence shown here is derived from an EMBL/GenBank/DDBJ whole genome shotgun (WGS) entry which is preliminary data.</text>
</comment>
<accession>A0A0W8FU75</accession>
<dbReference type="PROSITE" id="PS51257">
    <property type="entry name" value="PROKAR_LIPOPROTEIN"/>
    <property type="match status" value="1"/>
</dbReference>
<protein>
    <recommendedName>
        <fullName evidence="2">Tetratricopeptide repeat protein</fullName>
    </recommendedName>
</protein>
<gene>
    <name evidence="1" type="ORF">ASZ90_005904</name>
</gene>
<dbReference type="SUPFAM" id="SSF48452">
    <property type="entry name" value="TPR-like"/>
    <property type="match status" value="1"/>
</dbReference>
<dbReference type="Gene3D" id="1.25.40.10">
    <property type="entry name" value="Tetratricopeptide repeat domain"/>
    <property type="match status" value="1"/>
</dbReference>
<organism evidence="1">
    <name type="scientific">hydrocarbon metagenome</name>
    <dbReference type="NCBI Taxonomy" id="938273"/>
    <lineage>
        <taxon>unclassified sequences</taxon>
        <taxon>metagenomes</taxon>
        <taxon>ecological metagenomes</taxon>
    </lineage>
</organism>
<name>A0A0W8FU75_9ZZZZ</name>
<evidence type="ECO:0000313" key="1">
    <source>
        <dbReference type="EMBL" id="KUG24270.1"/>
    </source>
</evidence>
<sequence>MHNKKSNLWLTQNHVNQLFLMFFLACFWNLLSSTCVYGFSWDPQPPIPNYDPPRWQKVKTLWENHYGGDNLGELIATLSSLKETYPSKIEPLLLLAKAHYLHARYISQDRTEHFEKAEKFAYQACKMDPKNLYALTTLIEALCYNRDHNYIFGKYGAFIRTYAPIRNTGEALPDMEYPEWNAFKALWLNRLDVKNAVAALAMLEKIAKQNPDDGLAQTWVSRANYYVGIYHTSLDEHDKAMVYYKQGIVYGTKARKLLPYSVPANYWYLLNLQRSVQFTSFLNKARNLKNILDPLYFSSKENSMYFFCGPVISLATTITNGGWVTEKGMKLVNVTVDMDLNALEIAYMLFPHYYYIPYAWADLLAYKGRKAEALAILEKLISSDPNVNPLYPENHCTIRLARRLYDEIKQGKR</sequence>
<dbReference type="AlphaFoldDB" id="A0A0W8FU75"/>
<evidence type="ECO:0008006" key="2">
    <source>
        <dbReference type="Google" id="ProtNLM"/>
    </source>
</evidence>
<dbReference type="EMBL" id="LNQE01000853">
    <property type="protein sequence ID" value="KUG24270.1"/>
    <property type="molecule type" value="Genomic_DNA"/>
</dbReference>